<dbReference type="Proteomes" id="UP000253099">
    <property type="component" value="Unassembled WGS sequence"/>
</dbReference>
<evidence type="ECO:0000313" key="3">
    <source>
        <dbReference type="Proteomes" id="UP000253099"/>
    </source>
</evidence>
<accession>A0A366MCR1</accession>
<reference evidence="2 3" key="1">
    <citation type="submission" date="2018-06" db="EMBL/GenBank/DDBJ databases">
        <title>Genomic insight into two independent archaeal endosymbiosis events.</title>
        <authorList>
            <person name="Lind A.E."/>
            <person name="Lewis W.H."/>
            <person name="Spang A."/>
            <person name="Guy L."/>
            <person name="Embley M.T."/>
            <person name="Ettema T.J.G."/>
        </authorList>
    </citation>
    <scope>NUCLEOTIDE SEQUENCE [LARGE SCALE GENOMIC DNA]</scope>
    <source>
        <strain evidence="2">NOE</strain>
    </source>
</reference>
<protein>
    <submittedName>
        <fullName evidence="2">Uncharacterized protein</fullName>
    </submittedName>
</protein>
<dbReference type="AlphaFoldDB" id="A0A366MCR1"/>
<organism evidence="2 3">
    <name type="scientific">Candidatus Methanobinarius endosymbioticus</name>
    <dbReference type="NCBI Taxonomy" id="2006182"/>
    <lineage>
        <taxon>Archaea</taxon>
        <taxon>Methanobacteriati</taxon>
        <taxon>Methanobacteriota</taxon>
        <taxon>Methanomada group</taxon>
        <taxon>Methanobacteria</taxon>
        <taxon>Methanobacteriales</taxon>
        <taxon>Methanobacteriaceae</taxon>
        <taxon>Candidatus Methanobinarius</taxon>
    </lineage>
</organism>
<dbReference type="EMBL" id="NIZT01000025">
    <property type="protein sequence ID" value="RBQ23384.1"/>
    <property type="molecule type" value="Genomic_DNA"/>
</dbReference>
<comment type="caution">
    <text evidence="2">The sequence shown here is derived from an EMBL/GenBank/DDBJ whole genome shotgun (WGS) entry which is preliminary data.</text>
</comment>
<sequence>MVKRDARKVTEKWATNTSSATDRMREGVSNVTESPMKKAAQQQKVMRDRLLKAIDDGKWARGLNRVSIDEWKEAMDKGIDRVGSGVQASMGKTEKFFDEFLPHLEKGVAKLQPRGDLNANISRATEMIKHNAEFRRKGNK</sequence>
<proteinExistence type="predicted"/>
<evidence type="ECO:0000313" key="2">
    <source>
        <dbReference type="EMBL" id="RBQ23384.1"/>
    </source>
</evidence>
<evidence type="ECO:0000256" key="1">
    <source>
        <dbReference type="SAM" id="MobiDB-lite"/>
    </source>
</evidence>
<name>A0A366MCR1_9EURY</name>
<keyword evidence="3" id="KW-1185">Reference proteome</keyword>
<feature type="region of interest" description="Disordered" evidence="1">
    <location>
        <begin position="1"/>
        <end position="41"/>
    </location>
</feature>
<gene>
    <name evidence="2" type="ORF">ALNOE001_09590</name>
</gene>